<dbReference type="InterPro" id="IPR022088">
    <property type="entry name" value="Intraflagellar_transp_cmplxB"/>
</dbReference>
<evidence type="ECO:0000313" key="8">
    <source>
        <dbReference type="EMBL" id="EGF76789.1"/>
    </source>
</evidence>
<dbReference type="OMA" id="WINDIRE"/>
<feature type="compositionally biased region" description="Basic and acidic residues" evidence="7">
    <location>
        <begin position="98"/>
        <end position="110"/>
    </location>
</feature>
<keyword evidence="4" id="KW-0969">Cilium</keyword>
<comment type="similarity">
    <text evidence="2">Belongs to the IFT46 family.</text>
</comment>
<keyword evidence="6" id="KW-0966">Cell projection</keyword>
<evidence type="ECO:0000256" key="3">
    <source>
        <dbReference type="ARBA" id="ARBA00022490"/>
    </source>
</evidence>
<accession>F4PDI6</accession>
<evidence type="ECO:0000313" key="9">
    <source>
        <dbReference type="Proteomes" id="UP000007241"/>
    </source>
</evidence>
<evidence type="ECO:0000256" key="7">
    <source>
        <dbReference type="SAM" id="MobiDB-lite"/>
    </source>
</evidence>
<dbReference type="PANTHER" id="PTHR13376">
    <property type="entry name" value="INTRAFLAGELLAR TRANSPORT PROTEIN 46 HOMOLOG"/>
    <property type="match status" value="1"/>
</dbReference>
<sequence length="364" mass="40657">MSKAVKVSNNHFDEALEMSDTDEVANPTYHHQQDRSGIERGHPRGDSPPSAKLSVSDYDEGDNEEHLTHQAEDEAFEETMKKVGPLNSEATNIRKHGSTDLKHAHAHSTETDEDHDNEDDHHESSLFQGETLGNEIKQLLEYIERYSVQEQDLDVELKSFIPDLIPAIGDIDAFIKIPRVDQKPDILGFALLDEPAAAQSDPSVLDLHLRAVSKSATVVPQVVRSLESSALCKDPKLIDAWIKNIKDLHGKNPPPSVNYSRRMPDIEDLMQVWPPALESAFESTQLLHASIDLPLSQYAAVVALILDIPTHQPSPTDKPDAKRQQNSLIESLHVVFTLYLEFQNSVHFKAMERGRNSFTAAPLP</sequence>
<protein>
    <recommendedName>
        <fullName evidence="10">Intraflagellar transport protein 46 homolog</fullName>
    </recommendedName>
</protein>
<dbReference type="AlphaFoldDB" id="F4PDI6"/>
<dbReference type="GeneID" id="18241011"/>
<feature type="region of interest" description="Disordered" evidence="7">
    <location>
        <begin position="98"/>
        <end position="130"/>
    </location>
</feature>
<dbReference type="InParanoid" id="F4PDI6"/>
<dbReference type="GO" id="GO:0005815">
    <property type="term" value="C:microtubule organizing center"/>
    <property type="evidence" value="ECO:0000318"/>
    <property type="project" value="GO_Central"/>
</dbReference>
<dbReference type="STRING" id="684364.F4PDI6"/>
<keyword evidence="5" id="KW-0206">Cytoskeleton</keyword>
<keyword evidence="3" id="KW-0963">Cytoplasm</keyword>
<keyword evidence="9" id="KW-1185">Reference proteome</keyword>
<evidence type="ECO:0000256" key="2">
    <source>
        <dbReference type="ARBA" id="ARBA00007700"/>
    </source>
</evidence>
<dbReference type="GO" id="GO:0031514">
    <property type="term" value="C:motile cilium"/>
    <property type="evidence" value="ECO:0000318"/>
    <property type="project" value="GO_Central"/>
</dbReference>
<dbReference type="Pfam" id="PF12317">
    <property type="entry name" value="IFT46_B_C"/>
    <property type="match status" value="1"/>
</dbReference>
<evidence type="ECO:0008006" key="10">
    <source>
        <dbReference type="Google" id="ProtNLM"/>
    </source>
</evidence>
<dbReference type="OrthoDB" id="2119217at2759"/>
<evidence type="ECO:0000256" key="6">
    <source>
        <dbReference type="ARBA" id="ARBA00023273"/>
    </source>
</evidence>
<dbReference type="Proteomes" id="UP000007241">
    <property type="component" value="Unassembled WGS sequence"/>
</dbReference>
<reference evidence="8 9" key="1">
    <citation type="submission" date="2009-12" db="EMBL/GenBank/DDBJ databases">
        <title>The draft genome of Batrachochytrium dendrobatidis.</title>
        <authorList>
            <consortium name="US DOE Joint Genome Institute (JGI-PGF)"/>
            <person name="Kuo A."/>
            <person name="Salamov A."/>
            <person name="Schmutz J."/>
            <person name="Lucas S."/>
            <person name="Pitluck S."/>
            <person name="Rosenblum E."/>
            <person name="Stajich J."/>
            <person name="Eisen M."/>
            <person name="Grigoriev I.V."/>
        </authorList>
    </citation>
    <scope>NUCLEOTIDE SEQUENCE [LARGE SCALE GENOMIC DNA]</scope>
    <source>
        <strain evidence="9">JAM81 / FGSC 10211</strain>
    </source>
</reference>
<organism evidence="8 9">
    <name type="scientific">Batrachochytrium dendrobatidis (strain JAM81 / FGSC 10211)</name>
    <name type="common">Frog chytrid fungus</name>
    <dbReference type="NCBI Taxonomy" id="684364"/>
    <lineage>
        <taxon>Eukaryota</taxon>
        <taxon>Fungi</taxon>
        <taxon>Fungi incertae sedis</taxon>
        <taxon>Chytridiomycota</taxon>
        <taxon>Chytridiomycota incertae sedis</taxon>
        <taxon>Chytridiomycetes</taxon>
        <taxon>Rhizophydiales</taxon>
        <taxon>Rhizophydiales incertae sedis</taxon>
        <taxon>Batrachochytrium</taxon>
    </lineage>
</organism>
<comment type="subcellular location">
    <subcellularLocation>
        <location evidence="1">Cytoplasm</location>
        <location evidence="1">Cytoskeleton</location>
        <location evidence="1">Cilium basal body</location>
    </subcellularLocation>
</comment>
<evidence type="ECO:0000256" key="1">
    <source>
        <dbReference type="ARBA" id="ARBA00004120"/>
    </source>
</evidence>
<evidence type="ECO:0000256" key="5">
    <source>
        <dbReference type="ARBA" id="ARBA00023212"/>
    </source>
</evidence>
<feature type="compositionally biased region" description="Basic and acidic residues" evidence="7">
    <location>
        <begin position="31"/>
        <end position="45"/>
    </location>
</feature>
<dbReference type="EMBL" id="GL882895">
    <property type="protein sequence ID" value="EGF76789.1"/>
    <property type="molecule type" value="Genomic_DNA"/>
</dbReference>
<dbReference type="PANTHER" id="PTHR13376:SF0">
    <property type="entry name" value="INTRAFLAGELLAR TRANSPORT PROTEIN 46 HOMOLOG"/>
    <property type="match status" value="1"/>
</dbReference>
<gene>
    <name evidence="8" type="ORF">BATDEDRAFT_36206</name>
</gene>
<dbReference type="RefSeq" id="XP_006682658.1">
    <property type="nucleotide sequence ID" value="XM_006682595.1"/>
</dbReference>
<proteinExistence type="inferred from homology"/>
<dbReference type="HOGENOM" id="CLU_039364_1_0_1"/>
<dbReference type="GO" id="GO:0030992">
    <property type="term" value="C:intraciliary transport particle B"/>
    <property type="evidence" value="ECO:0000318"/>
    <property type="project" value="GO_Central"/>
</dbReference>
<dbReference type="GO" id="GO:0060271">
    <property type="term" value="P:cilium assembly"/>
    <property type="evidence" value="ECO:0000318"/>
    <property type="project" value="GO_Central"/>
</dbReference>
<name>F4PDI6_BATDJ</name>
<feature type="region of interest" description="Disordered" evidence="7">
    <location>
        <begin position="1"/>
        <end position="75"/>
    </location>
</feature>
<evidence type="ECO:0000256" key="4">
    <source>
        <dbReference type="ARBA" id="ARBA00023069"/>
    </source>
</evidence>
<dbReference type="GO" id="GO:0042073">
    <property type="term" value="P:intraciliary transport"/>
    <property type="evidence" value="ECO:0000318"/>
    <property type="project" value="GO_Central"/>
</dbReference>